<dbReference type="GO" id="GO:0030246">
    <property type="term" value="F:carbohydrate binding"/>
    <property type="evidence" value="ECO:0007669"/>
    <property type="project" value="InterPro"/>
</dbReference>
<dbReference type="Gene3D" id="2.60.40.10">
    <property type="entry name" value="Immunoglobulins"/>
    <property type="match status" value="1"/>
</dbReference>
<proteinExistence type="inferred from homology"/>
<gene>
    <name evidence="4" type="ORF">C8E03_101880</name>
</gene>
<comment type="similarity">
    <text evidence="1">Belongs to the serine-aspartate repeat-containing protein (SDr) family.</text>
</comment>
<dbReference type="PANTHER" id="PTHR36108">
    <property type="entry name" value="COLOSSIN-B-RELATED"/>
    <property type="match status" value="1"/>
</dbReference>
<dbReference type="Pfam" id="PF13620">
    <property type="entry name" value="CarboxypepD_reg"/>
    <property type="match status" value="2"/>
</dbReference>
<keyword evidence="4" id="KW-0378">Hydrolase</keyword>
<evidence type="ECO:0000313" key="5">
    <source>
        <dbReference type="Proteomes" id="UP000247523"/>
    </source>
</evidence>
<dbReference type="GO" id="GO:0004180">
    <property type="term" value="F:carboxypeptidase activity"/>
    <property type="evidence" value="ECO:0007669"/>
    <property type="project" value="UniProtKB-KW"/>
</dbReference>
<dbReference type="InterPro" id="IPR013783">
    <property type="entry name" value="Ig-like_fold"/>
</dbReference>
<dbReference type="Proteomes" id="UP000247523">
    <property type="component" value="Unassembled WGS sequence"/>
</dbReference>
<keyword evidence="4" id="KW-0645">Protease</keyword>
<accession>A0A318ETE5</accession>
<keyword evidence="4" id="KW-0121">Carboxypeptidase</keyword>
<reference evidence="4 5" key="1">
    <citation type="submission" date="2018-05" db="EMBL/GenBank/DDBJ databases">
        <title>Genomic Encyclopedia of Type Strains, Phase IV (KMG-IV): sequencing the most valuable type-strain genomes for metagenomic binning, comparative biology and taxonomic classification.</title>
        <authorList>
            <person name="Goeker M."/>
        </authorList>
    </citation>
    <scope>NUCLEOTIDE SEQUENCE [LARGE SCALE GENOMIC DNA]</scope>
    <source>
        <strain evidence="4 5">DSM 28816</strain>
    </source>
</reference>
<dbReference type="EMBL" id="QICS01000001">
    <property type="protein sequence ID" value="PXV96245.1"/>
    <property type="molecule type" value="Genomic_DNA"/>
</dbReference>
<name>A0A318ETE5_9FIRM</name>
<dbReference type="SUPFAM" id="SSF49452">
    <property type="entry name" value="Starch-binding domain-like"/>
    <property type="match status" value="1"/>
</dbReference>
<dbReference type="InterPro" id="IPR013784">
    <property type="entry name" value="Carb-bd-like_fold"/>
</dbReference>
<dbReference type="RefSeq" id="WP_110290371.1">
    <property type="nucleotide sequence ID" value="NZ_QICS01000001.1"/>
</dbReference>
<keyword evidence="3" id="KW-0732">Signal</keyword>
<protein>
    <submittedName>
        <fullName evidence="4">Carboxypeptidase family protein</fullName>
    </submittedName>
</protein>
<sequence length="285" mass="30488">MALNDQYILGYTPIFDLTGREEITQNLQLVVNPFATSGNLVGTVTSGGVGLSGATVKVYDINDNPIEHTNTGGTGQFTIANLPVGSYKVTAIKDGYLLPLTTPITILSNRNTTVTIILTADAEANLNVVYGIIRTTNGETPLNDAVVSLYSNTLPDPTLIITTSTNDQGQYIFGLIPEGDYYVTAAKQGYYTNQSAPFSITTNEFINSQISLIEDTLSNTGTISGFIKESISNIPISSAGVALYLVTNGVETLVDTTRTNVSGKYLFVNVNPGTYIIKSTKQEEI</sequence>
<comment type="caution">
    <text evidence="4">The sequence shown here is derived from an EMBL/GenBank/DDBJ whole genome shotgun (WGS) entry which is preliminary data.</text>
</comment>
<evidence type="ECO:0000313" key="4">
    <source>
        <dbReference type="EMBL" id="PXV96245.1"/>
    </source>
</evidence>
<evidence type="ECO:0000256" key="1">
    <source>
        <dbReference type="ARBA" id="ARBA00007257"/>
    </source>
</evidence>
<organism evidence="4 5">
    <name type="scientific">Lachnotalea glycerini</name>
    <dbReference type="NCBI Taxonomy" id="1763509"/>
    <lineage>
        <taxon>Bacteria</taxon>
        <taxon>Bacillati</taxon>
        <taxon>Bacillota</taxon>
        <taxon>Clostridia</taxon>
        <taxon>Lachnospirales</taxon>
        <taxon>Lachnospiraceae</taxon>
        <taxon>Lachnotalea</taxon>
    </lineage>
</organism>
<dbReference type="SUPFAM" id="SSF49478">
    <property type="entry name" value="Cna protein B-type domain"/>
    <property type="match status" value="2"/>
</dbReference>
<evidence type="ECO:0000256" key="3">
    <source>
        <dbReference type="ARBA" id="ARBA00022729"/>
    </source>
</evidence>
<dbReference type="AlphaFoldDB" id="A0A318ETE5"/>
<dbReference type="Gene3D" id="2.60.40.1120">
    <property type="entry name" value="Carboxypeptidase-like, regulatory domain"/>
    <property type="match status" value="2"/>
</dbReference>
<dbReference type="PANTHER" id="PTHR36108:SF13">
    <property type="entry name" value="COLOSSIN-B-RELATED"/>
    <property type="match status" value="1"/>
</dbReference>
<keyword evidence="2" id="KW-0964">Secreted</keyword>
<evidence type="ECO:0000256" key="2">
    <source>
        <dbReference type="ARBA" id="ARBA00022525"/>
    </source>
</evidence>